<evidence type="ECO:0000259" key="1">
    <source>
        <dbReference type="Pfam" id="PF24793"/>
    </source>
</evidence>
<protein>
    <recommendedName>
        <fullName evidence="1">Glucosamine inositolphosphorylceramide transferase 1 N-terminal domain-containing protein</fullName>
    </recommendedName>
</protein>
<organism evidence="2 3">
    <name type="scientific">Prevotella nigrescens</name>
    <dbReference type="NCBI Taxonomy" id="28133"/>
    <lineage>
        <taxon>Bacteria</taxon>
        <taxon>Pseudomonadati</taxon>
        <taxon>Bacteroidota</taxon>
        <taxon>Bacteroidia</taxon>
        <taxon>Bacteroidales</taxon>
        <taxon>Prevotellaceae</taxon>
        <taxon>Prevotella</taxon>
    </lineage>
</organism>
<comment type="caution">
    <text evidence="2">The sequence shown here is derived from an EMBL/GenBank/DDBJ whole genome shotgun (WGS) entry which is preliminary data.</text>
</comment>
<reference evidence="2" key="1">
    <citation type="submission" date="2020-04" db="EMBL/GenBank/DDBJ databases">
        <title>Deep metagenomics examines the oral microbiome during advanced dental caries in children, revealing novel taxa and co-occurrences with host molecules.</title>
        <authorList>
            <person name="Baker J.L."/>
            <person name="Morton J.T."/>
            <person name="Dinis M."/>
            <person name="Alvarez R."/>
            <person name="Tran N.C."/>
            <person name="Knight R."/>
            <person name="Edlund A."/>
        </authorList>
    </citation>
    <scope>NUCLEOTIDE SEQUENCE</scope>
    <source>
        <strain evidence="2">JCVI_32_bin.50</strain>
    </source>
</reference>
<accession>A0A9D6A6U6</accession>
<gene>
    <name evidence="2" type="ORF">HXN55_01385</name>
</gene>
<feature type="domain" description="Glucosamine inositolphosphorylceramide transferase 1 N-terminal" evidence="1">
    <location>
        <begin position="42"/>
        <end position="269"/>
    </location>
</feature>
<dbReference type="EMBL" id="JABZTM010000008">
    <property type="protein sequence ID" value="MBF1446028.1"/>
    <property type="molecule type" value="Genomic_DNA"/>
</dbReference>
<dbReference type="InterPro" id="IPR056442">
    <property type="entry name" value="GINT1_N"/>
</dbReference>
<dbReference type="Proteomes" id="UP000787419">
    <property type="component" value="Unassembled WGS sequence"/>
</dbReference>
<dbReference type="AlphaFoldDB" id="A0A9D6A6U6"/>
<evidence type="ECO:0000313" key="3">
    <source>
        <dbReference type="Proteomes" id="UP000787419"/>
    </source>
</evidence>
<dbReference type="RefSeq" id="WP_278488983.1">
    <property type="nucleotide sequence ID" value="NZ_JABZTM010000008.1"/>
</dbReference>
<evidence type="ECO:0000313" key="2">
    <source>
        <dbReference type="EMBL" id="MBF1446028.1"/>
    </source>
</evidence>
<dbReference type="Pfam" id="PF24793">
    <property type="entry name" value="GINT1_N"/>
    <property type="match status" value="1"/>
</dbReference>
<name>A0A9D6A6U6_9BACT</name>
<sequence length="309" mass="36447">MSLKTQIKKLTAERWNVGFIQNSTEDIINGKTIDVKWIIHKYKNSWFADPFVLEVTEKEIILLVEEFYRPINNKGRISKLTIDRATNVLLKCDVILELPTHLSFPLIIRKESNLEDFIKDIDSEYESPVEPYVYLLPENGESGHLYIYKFFPKSNKIIRLCSVLDKAVEDAVPIKINEHLYLFCTPRENPNGSVLHIYKWSYKGKQFEFLKEISFKENIARMSGSFFYYKNKLIRPTQECNFQYGHAVTLQETDITDFSFKEIRRLYSVHPRLNIGCHTFNSYKGVTVTDALGFDRMWIRKMLKRFNLI</sequence>
<proteinExistence type="predicted"/>